<comment type="similarity">
    <text evidence="3 9">Belongs to the peptidase S26 family.</text>
</comment>
<evidence type="ECO:0000256" key="9">
    <source>
        <dbReference type="RuleBase" id="RU362042"/>
    </source>
</evidence>
<evidence type="ECO:0000259" key="10">
    <source>
        <dbReference type="Pfam" id="PF10502"/>
    </source>
</evidence>
<dbReference type="AlphaFoldDB" id="A0A200JEG8"/>
<feature type="active site" evidence="7">
    <location>
        <position position="89"/>
    </location>
</feature>
<dbReference type="GO" id="GO:0004252">
    <property type="term" value="F:serine-type endopeptidase activity"/>
    <property type="evidence" value="ECO:0007669"/>
    <property type="project" value="InterPro"/>
</dbReference>
<keyword evidence="5 8" id="KW-0645">Protease</keyword>
<keyword evidence="6 8" id="KW-0378">Hydrolase</keyword>
<evidence type="ECO:0000256" key="1">
    <source>
        <dbReference type="ARBA" id="ARBA00000677"/>
    </source>
</evidence>
<keyword evidence="8" id="KW-0812">Transmembrane</keyword>
<keyword evidence="8" id="KW-1133">Transmembrane helix</keyword>
<reference evidence="12" key="3">
    <citation type="submission" date="2024-03" db="EMBL/GenBank/DDBJ databases">
        <title>The Genome Sequence of Enterococcus sp. DIV0238c.</title>
        <authorList>
            <consortium name="The Broad Institute Genomics Platform"/>
            <consortium name="The Broad Institute Microbial Omics Core"/>
            <consortium name="The Broad Institute Genomic Center for Infectious Diseases"/>
            <person name="Earl A."/>
            <person name="Manson A."/>
            <person name="Gilmore M."/>
            <person name="Schwartman J."/>
            <person name="Shea T."/>
            <person name="Abouelleil A."/>
            <person name="Cao P."/>
            <person name="Chapman S."/>
            <person name="Cusick C."/>
            <person name="Young S."/>
            <person name="Neafsey D."/>
            <person name="Nusbaum C."/>
            <person name="Birren B."/>
        </authorList>
    </citation>
    <scope>NUCLEOTIDE SEQUENCE</scope>
    <source>
        <strain evidence="12">9D6_DIV0238</strain>
    </source>
</reference>
<dbReference type="EMBL" id="NIBQ01000001">
    <property type="protein sequence ID" value="OUZ35573.1"/>
    <property type="molecule type" value="Genomic_DNA"/>
</dbReference>
<dbReference type="Pfam" id="PF10502">
    <property type="entry name" value="Peptidase_S26"/>
    <property type="match status" value="1"/>
</dbReference>
<accession>A0A200JEG8</accession>
<dbReference type="Gene3D" id="2.10.109.10">
    <property type="entry name" value="Umud Fragment, subunit A"/>
    <property type="match status" value="1"/>
</dbReference>
<name>A0A200JEG8_9ENTE</name>
<evidence type="ECO:0000313" key="13">
    <source>
        <dbReference type="Proteomes" id="UP000196151"/>
    </source>
</evidence>
<dbReference type="EC" id="3.4.21.89" evidence="4 8"/>
<evidence type="ECO:0000256" key="6">
    <source>
        <dbReference type="ARBA" id="ARBA00022801"/>
    </source>
</evidence>
<dbReference type="SUPFAM" id="SSF51306">
    <property type="entry name" value="LexA/Signal peptidase"/>
    <property type="match status" value="1"/>
</dbReference>
<evidence type="ECO:0000313" key="12">
    <source>
        <dbReference type="EMBL" id="WYJ92878.1"/>
    </source>
</evidence>
<comment type="subcellular location">
    <subcellularLocation>
        <location evidence="2">Cell membrane</location>
        <topology evidence="2">Single-pass type II membrane protein</topology>
    </subcellularLocation>
    <subcellularLocation>
        <location evidence="9">Membrane</location>
        <topology evidence="9">Single-pass type II membrane protein</topology>
    </subcellularLocation>
</comment>
<feature type="domain" description="Peptidase S26" evidence="10">
    <location>
        <begin position="22"/>
        <end position="184"/>
    </location>
</feature>
<protein>
    <recommendedName>
        <fullName evidence="4 8">Signal peptidase I</fullName>
        <ecNumber evidence="4 8">3.4.21.89</ecNumber>
    </recommendedName>
</protein>
<evidence type="ECO:0000256" key="5">
    <source>
        <dbReference type="ARBA" id="ARBA00022670"/>
    </source>
</evidence>
<proteinExistence type="inferred from homology"/>
<dbReference type="PROSITE" id="PS00760">
    <property type="entry name" value="SPASE_I_2"/>
    <property type="match status" value="1"/>
</dbReference>
<reference evidence="11" key="1">
    <citation type="submission" date="2017-05" db="EMBL/GenBank/DDBJ databases">
        <title>The Genome Sequence of Enterococcus sp. 9D6_DIV0238.</title>
        <authorList>
            <consortium name="The Broad Institute Genomics Platform"/>
            <consortium name="The Broad Institute Genomic Center for Infectious Diseases"/>
            <person name="Earl A."/>
            <person name="Manson A."/>
            <person name="Schwartman J."/>
            <person name="Gilmore M."/>
            <person name="Abouelleil A."/>
            <person name="Cao P."/>
            <person name="Chapman S."/>
            <person name="Cusick C."/>
            <person name="Shea T."/>
            <person name="Young S."/>
            <person name="Neafsey D."/>
            <person name="Nusbaum C."/>
            <person name="Birren B."/>
        </authorList>
    </citation>
    <scope>NUCLEOTIDE SEQUENCE [LARGE SCALE GENOMIC DNA]</scope>
    <source>
        <strain evidence="11">9D6_DIV0238</strain>
    </source>
</reference>
<dbReference type="PANTHER" id="PTHR43390:SF1">
    <property type="entry name" value="CHLOROPLAST PROCESSING PEPTIDASE"/>
    <property type="match status" value="1"/>
</dbReference>
<keyword evidence="8" id="KW-0472">Membrane</keyword>
<dbReference type="InterPro" id="IPR000223">
    <property type="entry name" value="Pept_S26A_signal_pept_1"/>
</dbReference>
<dbReference type="PRINTS" id="PR00727">
    <property type="entry name" value="LEADERPTASE"/>
</dbReference>
<organism evidence="11">
    <name type="scientific">Candidatus Enterococcus dunnyi</name>
    <dbReference type="NCBI Taxonomy" id="1834192"/>
    <lineage>
        <taxon>Bacteria</taxon>
        <taxon>Bacillati</taxon>
        <taxon>Bacillota</taxon>
        <taxon>Bacilli</taxon>
        <taxon>Lactobacillales</taxon>
        <taxon>Enterococcaceae</taxon>
        <taxon>Enterococcus</taxon>
    </lineage>
</organism>
<evidence type="ECO:0000256" key="4">
    <source>
        <dbReference type="ARBA" id="ARBA00013208"/>
    </source>
</evidence>
<dbReference type="InterPro" id="IPR019758">
    <property type="entry name" value="Pept_S26A_signal_pept_1_CS"/>
</dbReference>
<dbReference type="InterPro" id="IPR019756">
    <property type="entry name" value="Pept_S26A_signal_pept_1_Ser-AS"/>
</dbReference>
<dbReference type="EMBL" id="CP147246">
    <property type="protein sequence ID" value="WYJ92878.1"/>
    <property type="molecule type" value="Genomic_DNA"/>
</dbReference>
<feature type="active site" evidence="7">
    <location>
        <position position="50"/>
    </location>
</feature>
<evidence type="ECO:0000256" key="7">
    <source>
        <dbReference type="PIRSR" id="PIRSR600223-1"/>
    </source>
</evidence>
<dbReference type="InterPro" id="IPR036286">
    <property type="entry name" value="LexA/Signal_pep-like_sf"/>
</dbReference>
<dbReference type="GO" id="GO:0005886">
    <property type="term" value="C:plasma membrane"/>
    <property type="evidence" value="ECO:0007669"/>
    <property type="project" value="UniProtKB-SubCell"/>
</dbReference>
<evidence type="ECO:0000256" key="2">
    <source>
        <dbReference type="ARBA" id="ARBA00004401"/>
    </source>
</evidence>
<sequence>MVNYRKQVFGGMKLKSKELLHTVLYFAAFALILFLLRQFVFTPVVVKGHSMDPTLADGERVIALKNTEIKRYDIVTFPAPDEPKKSYIKRVIGLPGDSIEYKDDALYINGKETKEPYLDEFKGELTDGMPFTFDFTLKEVTGKDKVPAGEYFVMGDNRRNSKDGRMIGFINEKDISGDVKFVLWPFSRFGTLSKVEQ</sequence>
<dbReference type="PROSITE" id="PS00761">
    <property type="entry name" value="SPASE_I_3"/>
    <property type="match status" value="1"/>
</dbReference>
<reference evidence="12" key="2">
    <citation type="submission" date="2017-05" db="EMBL/GenBank/DDBJ databases">
        <authorList>
            <consortium name="The Broad Institute Genomics Platform"/>
            <consortium name="The Broad Institute Genomic Center for Infectious Diseases"/>
            <person name="Earl A."/>
            <person name="Manson A."/>
            <person name="Schwartman J."/>
            <person name="Gilmore M."/>
            <person name="Abouelleil A."/>
            <person name="Cao P."/>
            <person name="Chapman S."/>
            <person name="Cusick C."/>
            <person name="Shea T."/>
            <person name="Young S."/>
            <person name="Neafsey D."/>
            <person name="Nusbaum C."/>
            <person name="Birren B."/>
        </authorList>
    </citation>
    <scope>NUCLEOTIDE SEQUENCE</scope>
    <source>
        <strain evidence="12">9D6_DIV0238</strain>
    </source>
</reference>
<feature type="transmembrane region" description="Helical" evidence="8">
    <location>
        <begin position="20"/>
        <end position="40"/>
    </location>
</feature>
<comment type="catalytic activity">
    <reaction evidence="1 8">
        <text>Cleavage of hydrophobic, N-terminal signal or leader sequences from secreted and periplasmic proteins.</text>
        <dbReference type="EC" id="3.4.21.89"/>
    </reaction>
</comment>
<keyword evidence="13" id="KW-1185">Reference proteome</keyword>
<dbReference type="GO" id="GO:0009003">
    <property type="term" value="F:signal peptidase activity"/>
    <property type="evidence" value="ECO:0007669"/>
    <property type="project" value="UniProtKB-EC"/>
</dbReference>
<dbReference type="PANTHER" id="PTHR43390">
    <property type="entry name" value="SIGNAL PEPTIDASE I"/>
    <property type="match status" value="1"/>
</dbReference>
<dbReference type="PROSITE" id="PS00501">
    <property type="entry name" value="SPASE_I_1"/>
    <property type="match status" value="1"/>
</dbReference>
<dbReference type="Proteomes" id="UP000196151">
    <property type="component" value="Chromosome"/>
</dbReference>
<dbReference type="NCBIfam" id="TIGR02227">
    <property type="entry name" value="sigpep_I_bact"/>
    <property type="match status" value="1"/>
</dbReference>
<evidence type="ECO:0000256" key="8">
    <source>
        <dbReference type="RuleBase" id="RU003993"/>
    </source>
</evidence>
<gene>
    <name evidence="12" type="ORF">A5889_000357</name>
    <name evidence="11" type="ORF">A5889_001049</name>
</gene>
<dbReference type="GO" id="GO:0006465">
    <property type="term" value="P:signal peptide processing"/>
    <property type="evidence" value="ECO:0007669"/>
    <property type="project" value="InterPro"/>
</dbReference>
<dbReference type="InterPro" id="IPR019757">
    <property type="entry name" value="Pept_S26A_signal_pept_1_Lys-AS"/>
</dbReference>
<evidence type="ECO:0000313" key="11">
    <source>
        <dbReference type="EMBL" id="OUZ35573.1"/>
    </source>
</evidence>
<evidence type="ECO:0000256" key="3">
    <source>
        <dbReference type="ARBA" id="ARBA00009370"/>
    </source>
</evidence>
<dbReference type="CDD" id="cd06530">
    <property type="entry name" value="S26_SPase_I"/>
    <property type="match status" value="1"/>
</dbReference>
<dbReference type="InterPro" id="IPR019533">
    <property type="entry name" value="Peptidase_S26"/>
</dbReference>